<sequence length="128" mass="13140">MLALNRFPHCSSRCGRGTSHGVVFELGDPVVYIGDLILAAAVAIVTTVSVSSVCLTGARVSVSLAVGALTAVEDARYCCCCHCSTNNSQSAKVGSFGGVDSDRALVSRCAMQEGSTEDGSGYDIILTT</sequence>
<gene>
    <name evidence="2" type="ORF">OCTVUL_1B006390</name>
</gene>
<evidence type="ECO:0000313" key="3">
    <source>
        <dbReference type="Proteomes" id="UP001162480"/>
    </source>
</evidence>
<protein>
    <submittedName>
        <fullName evidence="2">Uncharacterized protein</fullName>
    </submittedName>
</protein>
<accession>A0AA36B289</accession>
<keyword evidence="1" id="KW-1133">Transmembrane helix</keyword>
<dbReference type="Proteomes" id="UP001162480">
    <property type="component" value="Chromosome 7"/>
</dbReference>
<organism evidence="2 3">
    <name type="scientific">Octopus vulgaris</name>
    <name type="common">Common octopus</name>
    <dbReference type="NCBI Taxonomy" id="6645"/>
    <lineage>
        <taxon>Eukaryota</taxon>
        <taxon>Metazoa</taxon>
        <taxon>Spiralia</taxon>
        <taxon>Lophotrochozoa</taxon>
        <taxon>Mollusca</taxon>
        <taxon>Cephalopoda</taxon>
        <taxon>Coleoidea</taxon>
        <taxon>Octopodiformes</taxon>
        <taxon>Octopoda</taxon>
        <taxon>Incirrata</taxon>
        <taxon>Octopodidae</taxon>
        <taxon>Octopus</taxon>
    </lineage>
</organism>
<evidence type="ECO:0000256" key="1">
    <source>
        <dbReference type="SAM" id="Phobius"/>
    </source>
</evidence>
<dbReference type="AlphaFoldDB" id="A0AA36B289"/>
<name>A0AA36B289_OCTVU</name>
<evidence type="ECO:0000313" key="2">
    <source>
        <dbReference type="EMBL" id="CAI9725954.1"/>
    </source>
</evidence>
<reference evidence="2" key="1">
    <citation type="submission" date="2023-08" db="EMBL/GenBank/DDBJ databases">
        <authorList>
            <person name="Alioto T."/>
            <person name="Alioto T."/>
            <person name="Gomez Garrido J."/>
        </authorList>
    </citation>
    <scope>NUCLEOTIDE SEQUENCE</scope>
</reference>
<proteinExistence type="predicted"/>
<keyword evidence="1" id="KW-0812">Transmembrane</keyword>
<feature type="transmembrane region" description="Helical" evidence="1">
    <location>
        <begin position="30"/>
        <end position="55"/>
    </location>
</feature>
<keyword evidence="3" id="KW-1185">Reference proteome</keyword>
<dbReference type="EMBL" id="OX597820">
    <property type="protein sequence ID" value="CAI9725954.1"/>
    <property type="molecule type" value="Genomic_DNA"/>
</dbReference>
<keyword evidence="1" id="KW-0472">Membrane</keyword>